<proteinExistence type="predicted"/>
<reference evidence="1" key="2">
    <citation type="journal article" date="2015" name="Data Brief">
        <title>Shoot transcriptome of the giant reed, Arundo donax.</title>
        <authorList>
            <person name="Barrero R.A."/>
            <person name="Guerrero F.D."/>
            <person name="Moolhuijzen P."/>
            <person name="Goolsby J.A."/>
            <person name="Tidwell J."/>
            <person name="Bellgard S.E."/>
            <person name="Bellgard M.I."/>
        </authorList>
    </citation>
    <scope>NUCLEOTIDE SEQUENCE</scope>
    <source>
        <tissue evidence="1">Shoot tissue taken approximately 20 cm above the soil surface</tissue>
    </source>
</reference>
<reference evidence="1" key="1">
    <citation type="submission" date="2014-09" db="EMBL/GenBank/DDBJ databases">
        <authorList>
            <person name="Magalhaes I.L.F."/>
            <person name="Oliveira U."/>
            <person name="Santos F.R."/>
            <person name="Vidigal T.H.D.A."/>
            <person name="Brescovit A.D."/>
            <person name="Santos A.J."/>
        </authorList>
    </citation>
    <scope>NUCLEOTIDE SEQUENCE</scope>
    <source>
        <tissue evidence="1">Shoot tissue taken approximately 20 cm above the soil surface</tissue>
    </source>
</reference>
<organism evidence="1">
    <name type="scientific">Arundo donax</name>
    <name type="common">Giant reed</name>
    <name type="synonym">Donax arundinaceus</name>
    <dbReference type="NCBI Taxonomy" id="35708"/>
    <lineage>
        <taxon>Eukaryota</taxon>
        <taxon>Viridiplantae</taxon>
        <taxon>Streptophyta</taxon>
        <taxon>Embryophyta</taxon>
        <taxon>Tracheophyta</taxon>
        <taxon>Spermatophyta</taxon>
        <taxon>Magnoliopsida</taxon>
        <taxon>Liliopsida</taxon>
        <taxon>Poales</taxon>
        <taxon>Poaceae</taxon>
        <taxon>PACMAD clade</taxon>
        <taxon>Arundinoideae</taxon>
        <taxon>Arundineae</taxon>
        <taxon>Arundo</taxon>
    </lineage>
</organism>
<sequence length="55" mass="6104">MSQVPIGNVIPSLKSFVSNLSTSFYGRTKQGFFYVLTFSNQIFADVTEGGLSMKY</sequence>
<name>A0A0A9U8K0_ARUDO</name>
<evidence type="ECO:0000313" key="1">
    <source>
        <dbReference type="EMBL" id="JAD16439.1"/>
    </source>
</evidence>
<dbReference type="AlphaFoldDB" id="A0A0A9U8K0"/>
<protein>
    <submittedName>
        <fullName evidence="1">Uncharacterized protein</fullName>
    </submittedName>
</protein>
<accession>A0A0A9U8K0</accession>
<dbReference type="EMBL" id="GBRH01281456">
    <property type="protein sequence ID" value="JAD16439.1"/>
    <property type="molecule type" value="Transcribed_RNA"/>
</dbReference>